<dbReference type="EMBL" id="AECU01000147">
    <property type="protein sequence ID" value="EFQ06665.1"/>
    <property type="molecule type" value="Genomic_DNA"/>
</dbReference>
<evidence type="ECO:0000313" key="1">
    <source>
        <dbReference type="EMBL" id="EFQ06665.1"/>
    </source>
</evidence>
<proteinExistence type="predicted"/>
<comment type="caution">
    <text evidence="1">The sequence shown here is derived from an EMBL/GenBank/DDBJ whole genome shotgun (WGS) entry which is preliminary data.</text>
</comment>
<dbReference type="Proteomes" id="UP000006028">
    <property type="component" value="Unassembled WGS sequence"/>
</dbReference>
<organism evidence="1 2">
    <name type="scientific">Faecalibacterium cf. prausnitzii KLE1255</name>
    <dbReference type="NCBI Taxonomy" id="748224"/>
    <lineage>
        <taxon>Bacteria</taxon>
        <taxon>Bacillati</taxon>
        <taxon>Bacillota</taxon>
        <taxon>Clostridia</taxon>
        <taxon>Eubacteriales</taxon>
        <taxon>Oscillospiraceae</taxon>
        <taxon>Faecalibacterium</taxon>
    </lineage>
</organism>
<protein>
    <submittedName>
        <fullName evidence="1">Uncharacterized protein</fullName>
    </submittedName>
</protein>
<dbReference type="HOGENOM" id="CLU_2710637_0_0_9"/>
<dbReference type="AlphaFoldDB" id="E2ZJH3"/>
<accession>E2ZJH3</accession>
<dbReference type="STRING" id="748224.HMPREF9436_01822"/>
<sequence>MERISDRFMGEPPDGFVLPKCLGHGMMKKNPLSQTLWVCQLPRRGELLWSGTVKCIKPRPLGEVASRSDDGEG</sequence>
<feature type="non-terminal residue" evidence="1">
    <location>
        <position position="73"/>
    </location>
</feature>
<reference evidence="1 2" key="1">
    <citation type="submission" date="2010-08" db="EMBL/GenBank/DDBJ databases">
        <authorList>
            <person name="Weinstock G."/>
            <person name="Sodergren E."/>
            <person name="Clifton S."/>
            <person name="Fulton L."/>
            <person name="Fulton B."/>
            <person name="Courtney L."/>
            <person name="Fronick C."/>
            <person name="Harrison M."/>
            <person name="Strong C."/>
            <person name="Farmer C."/>
            <person name="Delahaunty K."/>
            <person name="Markovic C."/>
            <person name="Hall O."/>
            <person name="Minx P."/>
            <person name="Tomlinson C."/>
            <person name="Mitreva M."/>
            <person name="Hou S."/>
            <person name="Chen J."/>
            <person name="Wollam A."/>
            <person name="Pepin K.H."/>
            <person name="Johnson M."/>
            <person name="Bhonagiri V."/>
            <person name="Zhang X."/>
            <person name="Suruliraj S."/>
            <person name="Warren W."/>
            <person name="Chinwalla A."/>
            <person name="Mardis E.R."/>
            <person name="Wilson R.K."/>
        </authorList>
    </citation>
    <scope>NUCLEOTIDE SEQUENCE [LARGE SCALE GENOMIC DNA]</scope>
    <source>
        <strain evidence="1 2">KLE1255</strain>
    </source>
</reference>
<evidence type="ECO:0000313" key="2">
    <source>
        <dbReference type="Proteomes" id="UP000006028"/>
    </source>
</evidence>
<name>E2ZJH3_9FIRM</name>
<gene>
    <name evidence="1" type="ORF">HMPREF9436_01822</name>
</gene>